<keyword evidence="2" id="KW-0805">Transcription regulation</keyword>
<keyword evidence="4" id="KW-0804">Transcription</keyword>
<evidence type="ECO:0000313" key="6">
    <source>
        <dbReference type="EMBL" id="XBS68775.1"/>
    </source>
</evidence>
<dbReference type="InterPro" id="IPR005119">
    <property type="entry name" value="LysR_subst-bd"/>
</dbReference>
<evidence type="ECO:0000256" key="4">
    <source>
        <dbReference type="ARBA" id="ARBA00023163"/>
    </source>
</evidence>
<dbReference type="SUPFAM" id="SSF46785">
    <property type="entry name" value="Winged helix' DNA-binding domain"/>
    <property type="match status" value="1"/>
</dbReference>
<keyword evidence="3" id="KW-0238">DNA-binding</keyword>
<dbReference type="PANTHER" id="PTHR30537">
    <property type="entry name" value="HTH-TYPE TRANSCRIPTIONAL REGULATOR"/>
    <property type="match status" value="1"/>
</dbReference>
<dbReference type="Gene3D" id="1.10.10.10">
    <property type="entry name" value="Winged helix-like DNA-binding domain superfamily/Winged helix DNA-binding domain"/>
    <property type="match status" value="1"/>
</dbReference>
<evidence type="ECO:0000256" key="3">
    <source>
        <dbReference type="ARBA" id="ARBA00023125"/>
    </source>
</evidence>
<comment type="similarity">
    <text evidence="1">Belongs to the LysR transcriptional regulatory family.</text>
</comment>
<evidence type="ECO:0000256" key="1">
    <source>
        <dbReference type="ARBA" id="ARBA00009437"/>
    </source>
</evidence>
<dbReference type="GO" id="GO:0043565">
    <property type="term" value="F:sequence-specific DNA binding"/>
    <property type="evidence" value="ECO:0007669"/>
    <property type="project" value="TreeGrafter"/>
</dbReference>
<dbReference type="FunFam" id="3.40.190.10:FF:000017">
    <property type="entry name" value="Glycine cleavage system transcriptional activator"/>
    <property type="match status" value="1"/>
</dbReference>
<evidence type="ECO:0000259" key="5">
    <source>
        <dbReference type="PROSITE" id="PS50931"/>
    </source>
</evidence>
<feature type="domain" description="HTH lysR-type" evidence="5">
    <location>
        <begin position="6"/>
        <end position="64"/>
    </location>
</feature>
<dbReference type="Pfam" id="PF03466">
    <property type="entry name" value="LysR_substrate"/>
    <property type="match status" value="1"/>
</dbReference>
<gene>
    <name evidence="6" type="primary">gcvA</name>
    <name evidence="6" type="ORF">ABK905_19630</name>
</gene>
<dbReference type="NCBIfam" id="NF008352">
    <property type="entry name" value="PRK11139.1"/>
    <property type="match status" value="1"/>
</dbReference>
<dbReference type="PANTHER" id="PTHR30537:SF74">
    <property type="entry name" value="HTH-TYPE TRANSCRIPTIONAL REGULATOR TRPI"/>
    <property type="match status" value="1"/>
</dbReference>
<reference evidence="6" key="1">
    <citation type="submission" date="2024-06" db="EMBL/GenBank/DDBJ databases">
        <authorList>
            <person name="Coelho C."/>
            <person name="Bento M."/>
            <person name="Garcia E."/>
            <person name="Camelo A."/>
            <person name="Brandao I."/>
            <person name="Espirito Santo C."/>
            <person name="Trovao J."/>
            <person name="Verissimo A."/>
            <person name="Costa J."/>
            <person name="Tiago I."/>
        </authorList>
    </citation>
    <scope>NUCLEOTIDE SEQUENCE</scope>
    <source>
        <strain evidence="6">KWT182</strain>
    </source>
</reference>
<sequence>MIPYLPPLQTLRAFEAAARHLSYTRAAQELSLTHGAISHHIARLERDLGGVRLFVRDGQRMLLTDAGQVLVLEIRAGLQQLLNALDSARAYIAPRQLTRTLTVSVLSSFAARWLMPRISAFQAANPEVDIALRPTAALATLDSRDGVDLAIRYGPGQWPGLNALRLMKSFTFPVCSPVLLSSTPITKPEDLMRVTLLRSPRQRWSPWFQAAGLDMPEPTQGPSYDDAGLLLQAAISGQGVALARSVIAADDLAAGRLIRVCDVQVEDRYGWFIAWREPLRCERQDFDAFRCWLEKEAAIADSIGL</sequence>
<dbReference type="AlphaFoldDB" id="A0AAU7Q6U4"/>
<dbReference type="GO" id="GO:0006351">
    <property type="term" value="P:DNA-templated transcription"/>
    <property type="evidence" value="ECO:0007669"/>
    <property type="project" value="TreeGrafter"/>
</dbReference>
<protein>
    <submittedName>
        <fullName evidence="6">Transcriptional regulator GcvA</fullName>
    </submittedName>
</protein>
<proteinExistence type="inferred from homology"/>
<dbReference type="Pfam" id="PF00126">
    <property type="entry name" value="HTH_1"/>
    <property type="match status" value="1"/>
</dbReference>
<evidence type="ECO:0000256" key="2">
    <source>
        <dbReference type="ARBA" id="ARBA00023015"/>
    </source>
</evidence>
<dbReference type="Gene3D" id="3.40.190.10">
    <property type="entry name" value="Periplasmic binding protein-like II"/>
    <property type="match status" value="2"/>
</dbReference>
<dbReference type="SUPFAM" id="SSF53850">
    <property type="entry name" value="Periplasmic binding protein-like II"/>
    <property type="match status" value="1"/>
</dbReference>
<name>A0AAU7Q6U4_9GAMM</name>
<dbReference type="GO" id="GO:0003700">
    <property type="term" value="F:DNA-binding transcription factor activity"/>
    <property type="evidence" value="ECO:0007669"/>
    <property type="project" value="InterPro"/>
</dbReference>
<organism evidence="6">
    <name type="scientific">Acerihabitans sp. KWT182</name>
    <dbReference type="NCBI Taxonomy" id="3157919"/>
    <lineage>
        <taxon>Bacteria</taxon>
        <taxon>Pseudomonadati</taxon>
        <taxon>Pseudomonadota</taxon>
        <taxon>Gammaproteobacteria</taxon>
        <taxon>Enterobacterales</taxon>
        <taxon>Pectobacteriaceae</taxon>
        <taxon>Acerihabitans</taxon>
    </lineage>
</organism>
<accession>A0AAU7Q6U4</accession>
<dbReference type="InterPro" id="IPR036390">
    <property type="entry name" value="WH_DNA-bd_sf"/>
</dbReference>
<dbReference type="InterPro" id="IPR000847">
    <property type="entry name" value="LysR_HTH_N"/>
</dbReference>
<dbReference type="InterPro" id="IPR058163">
    <property type="entry name" value="LysR-type_TF_proteobact-type"/>
</dbReference>
<dbReference type="PROSITE" id="PS50931">
    <property type="entry name" value="HTH_LYSR"/>
    <property type="match status" value="1"/>
</dbReference>
<dbReference type="CDD" id="cd08432">
    <property type="entry name" value="PBP2_GcdR_TrpI_HvrB_AmpR_like"/>
    <property type="match status" value="1"/>
</dbReference>
<dbReference type="EMBL" id="CP157947">
    <property type="protein sequence ID" value="XBS68775.1"/>
    <property type="molecule type" value="Genomic_DNA"/>
</dbReference>
<dbReference type="InterPro" id="IPR036388">
    <property type="entry name" value="WH-like_DNA-bd_sf"/>
</dbReference>